<proteinExistence type="predicted"/>
<dbReference type="AlphaFoldDB" id="A0A182W8W7"/>
<accession>A0A182W8W7</accession>
<dbReference type="EnsemblMetazoa" id="AMIN006791-RA">
    <property type="protein sequence ID" value="AMIN006791-PA"/>
    <property type="gene ID" value="AMIN006791"/>
</dbReference>
<reference evidence="2" key="1">
    <citation type="submission" date="2013-03" db="EMBL/GenBank/DDBJ databases">
        <title>The Genome Sequence of Anopheles minimus MINIMUS1.</title>
        <authorList>
            <consortium name="The Broad Institute Genomics Platform"/>
            <person name="Neafsey D.E."/>
            <person name="Walton C."/>
            <person name="Walker B."/>
            <person name="Young S.K."/>
            <person name="Zeng Q."/>
            <person name="Gargeya S."/>
            <person name="Fitzgerald M."/>
            <person name="Haas B."/>
            <person name="Abouelleil A."/>
            <person name="Allen A.W."/>
            <person name="Alvarado L."/>
            <person name="Arachchi H.M."/>
            <person name="Berlin A.M."/>
            <person name="Chapman S.B."/>
            <person name="Gainer-Dewar J."/>
            <person name="Goldberg J."/>
            <person name="Griggs A."/>
            <person name="Gujja S."/>
            <person name="Hansen M."/>
            <person name="Howarth C."/>
            <person name="Imamovic A."/>
            <person name="Ireland A."/>
            <person name="Larimer J."/>
            <person name="McCowan C."/>
            <person name="Murphy C."/>
            <person name="Pearson M."/>
            <person name="Poon T.W."/>
            <person name="Priest M."/>
            <person name="Roberts A."/>
            <person name="Saif S."/>
            <person name="Shea T."/>
            <person name="Sisk P."/>
            <person name="Sykes S."/>
            <person name="Wortman J."/>
            <person name="Nusbaum C."/>
            <person name="Birren B."/>
        </authorList>
    </citation>
    <scope>NUCLEOTIDE SEQUENCE [LARGE SCALE GENOMIC DNA]</scope>
    <source>
        <strain evidence="2">MINIMUS1</strain>
    </source>
</reference>
<dbReference type="PANTHER" id="PTHR47111:SF1">
    <property type="entry name" value="SET AND MYND DOMAIN-CONTAINING PROTEIN 4"/>
    <property type="match status" value="1"/>
</dbReference>
<organism evidence="1 2">
    <name type="scientific">Anopheles minimus</name>
    <dbReference type="NCBI Taxonomy" id="112268"/>
    <lineage>
        <taxon>Eukaryota</taxon>
        <taxon>Metazoa</taxon>
        <taxon>Ecdysozoa</taxon>
        <taxon>Arthropoda</taxon>
        <taxon>Hexapoda</taxon>
        <taxon>Insecta</taxon>
        <taxon>Pterygota</taxon>
        <taxon>Neoptera</taxon>
        <taxon>Endopterygota</taxon>
        <taxon>Diptera</taxon>
        <taxon>Nematocera</taxon>
        <taxon>Culicoidea</taxon>
        <taxon>Culicidae</taxon>
        <taxon>Anophelinae</taxon>
        <taxon>Anopheles</taxon>
    </lineage>
</organism>
<dbReference type="Proteomes" id="UP000075920">
    <property type="component" value="Unassembled WGS sequence"/>
</dbReference>
<dbReference type="VEuPathDB" id="VectorBase:AMIN006791"/>
<protein>
    <submittedName>
        <fullName evidence="1">Uncharacterized protein</fullName>
    </submittedName>
</protein>
<evidence type="ECO:0000313" key="1">
    <source>
        <dbReference type="EnsemblMetazoa" id="AMIN006791-PA"/>
    </source>
</evidence>
<evidence type="ECO:0000313" key="2">
    <source>
        <dbReference type="Proteomes" id="UP000075920"/>
    </source>
</evidence>
<reference evidence="1" key="2">
    <citation type="submission" date="2020-05" db="UniProtKB">
        <authorList>
            <consortium name="EnsemblMetazoa"/>
        </authorList>
    </citation>
    <scope>IDENTIFICATION</scope>
    <source>
        <strain evidence="1">MINIMUS1</strain>
    </source>
</reference>
<sequence length="124" mass="14618">MFRIDSQLTGNYLFDGLWESVIKRCIIPEGQRQLTNDQLTAYIARKMRIVLRDCSFREELDLRPDEKDNAKANNFRMEGNRYMHPSSLERLCETSIYYNKSIACAEKGSEERAIATKIVWRIFD</sequence>
<dbReference type="PANTHER" id="PTHR47111">
    <property type="entry name" value="BCDNA.LD29892"/>
    <property type="match status" value="1"/>
</dbReference>
<keyword evidence="2" id="KW-1185">Reference proteome</keyword>
<name>A0A182W8W7_9DIPT</name>